<gene>
    <name evidence="2" type="ORF">SLS63_007153</name>
</gene>
<evidence type="ECO:0000313" key="3">
    <source>
        <dbReference type="Proteomes" id="UP001430848"/>
    </source>
</evidence>
<feature type="region of interest" description="Disordered" evidence="1">
    <location>
        <begin position="1"/>
        <end position="141"/>
    </location>
</feature>
<organism evidence="2 3">
    <name type="scientific">Diaporthe eres</name>
    <name type="common">Phomopsis oblonga</name>
    <dbReference type="NCBI Taxonomy" id="83184"/>
    <lineage>
        <taxon>Eukaryota</taxon>
        <taxon>Fungi</taxon>
        <taxon>Dikarya</taxon>
        <taxon>Ascomycota</taxon>
        <taxon>Pezizomycotina</taxon>
        <taxon>Sordariomycetes</taxon>
        <taxon>Sordariomycetidae</taxon>
        <taxon>Diaporthales</taxon>
        <taxon>Diaporthaceae</taxon>
        <taxon>Diaporthe</taxon>
        <taxon>Diaporthe eres species complex</taxon>
    </lineage>
</organism>
<comment type="caution">
    <text evidence="2">The sequence shown here is derived from an EMBL/GenBank/DDBJ whole genome shotgun (WGS) entry which is preliminary data.</text>
</comment>
<proteinExistence type="predicted"/>
<sequence length="160" mass="17118">MSQCPQYPRGYPQGYLQVPSYDGPSDTRSQGSHHSGGGSRSHSRLTSQVSGSHVSASHPGSQTPGSAPPSNTGAPSGSMGSRPPSNMGSRSPPRGYPKPLGFDPGRLSKKDDDRELNKNIGYMGTMPTASRCSTTHPYAPRPVEHQGRVDVFLALRYRPR</sequence>
<evidence type="ECO:0000256" key="1">
    <source>
        <dbReference type="SAM" id="MobiDB-lite"/>
    </source>
</evidence>
<feature type="compositionally biased region" description="Polar residues" evidence="1">
    <location>
        <begin position="45"/>
        <end position="89"/>
    </location>
</feature>
<evidence type="ECO:0000313" key="2">
    <source>
        <dbReference type="EMBL" id="KAK7727333.1"/>
    </source>
</evidence>
<reference evidence="2 3" key="1">
    <citation type="submission" date="2024-02" db="EMBL/GenBank/DDBJ databases">
        <title>De novo assembly and annotation of 12 fungi associated with fruit tree decline syndrome in Ontario, Canada.</title>
        <authorList>
            <person name="Sulman M."/>
            <person name="Ellouze W."/>
            <person name="Ilyukhin E."/>
        </authorList>
    </citation>
    <scope>NUCLEOTIDE SEQUENCE [LARGE SCALE GENOMIC DNA]</scope>
    <source>
        <strain evidence="2 3">M169</strain>
    </source>
</reference>
<protein>
    <submittedName>
        <fullName evidence="2">Uncharacterized protein</fullName>
    </submittedName>
</protein>
<keyword evidence="3" id="KW-1185">Reference proteome</keyword>
<accession>A0ABR1P678</accession>
<dbReference type="EMBL" id="JAKNSF020000038">
    <property type="protein sequence ID" value="KAK7727333.1"/>
    <property type="molecule type" value="Genomic_DNA"/>
</dbReference>
<name>A0ABR1P678_DIAER</name>
<feature type="compositionally biased region" description="Basic and acidic residues" evidence="1">
    <location>
        <begin position="106"/>
        <end position="117"/>
    </location>
</feature>
<dbReference type="Proteomes" id="UP001430848">
    <property type="component" value="Unassembled WGS sequence"/>
</dbReference>
<feature type="compositionally biased region" description="Polar residues" evidence="1">
    <location>
        <begin position="127"/>
        <end position="136"/>
    </location>
</feature>